<gene>
    <name evidence="1" type="ORF">SAMN05444368_1882</name>
</gene>
<dbReference type="RefSeq" id="WP_074200023.1">
    <property type="nucleotide sequence ID" value="NZ_FSQZ01000001.1"/>
</dbReference>
<evidence type="ECO:0000313" key="1">
    <source>
        <dbReference type="EMBL" id="SIN78029.1"/>
    </source>
</evidence>
<evidence type="ECO:0008006" key="3">
    <source>
        <dbReference type="Google" id="ProtNLM"/>
    </source>
</evidence>
<dbReference type="EMBL" id="FSQZ01000001">
    <property type="protein sequence ID" value="SIN78029.1"/>
    <property type="molecule type" value="Genomic_DNA"/>
</dbReference>
<evidence type="ECO:0000313" key="2">
    <source>
        <dbReference type="Proteomes" id="UP000185093"/>
    </source>
</evidence>
<sequence>MLDDIKFLFDLIDRFYKKKTETKEKQNFDKVLTAIYKLRNLRKSGTNTVDIETLQRDAGLKKLDILNAIEAAKEKGWITDTVDQQKIHHLYLKADGALYVEGLLEEVQEKGSR</sequence>
<name>A0ABY1JFB8_9BACT</name>
<reference evidence="1 2" key="1">
    <citation type="submission" date="2016-11" db="EMBL/GenBank/DDBJ databases">
        <authorList>
            <person name="Varghese N."/>
            <person name="Submissions S."/>
        </authorList>
    </citation>
    <scope>NUCLEOTIDE SEQUENCE [LARGE SCALE GENOMIC DNA]</scope>
    <source>
        <strain evidence="1 2">DSM 20664</strain>
    </source>
</reference>
<comment type="caution">
    <text evidence="1">The sequence shown here is derived from an EMBL/GenBank/DDBJ whole genome shotgun (WGS) entry which is preliminary data.</text>
</comment>
<dbReference type="Proteomes" id="UP000185093">
    <property type="component" value="Unassembled WGS sequence"/>
</dbReference>
<proteinExistence type="predicted"/>
<organism evidence="1 2">
    <name type="scientific">Acetomicrobium flavidum</name>
    <dbReference type="NCBI Taxonomy" id="49896"/>
    <lineage>
        <taxon>Bacteria</taxon>
        <taxon>Thermotogati</taxon>
        <taxon>Synergistota</taxon>
        <taxon>Synergistia</taxon>
        <taxon>Synergistales</taxon>
        <taxon>Acetomicrobiaceae</taxon>
        <taxon>Acetomicrobium</taxon>
    </lineage>
</organism>
<accession>A0ABY1JFB8</accession>
<protein>
    <recommendedName>
        <fullName evidence="3">YjcQ protein</fullName>
    </recommendedName>
</protein>
<keyword evidence="2" id="KW-1185">Reference proteome</keyword>